<comment type="caution">
    <text evidence="2">The sequence shown here is derived from an EMBL/GenBank/DDBJ whole genome shotgun (WGS) entry which is preliminary data.</text>
</comment>
<dbReference type="STRING" id="75743.A0A401NNF8"/>
<sequence>MGCSQILTYSRQILKDTETDKERELIGKVQAAEEDFQKLTAVQNEKLELENKVAELERLKTEQEIMWHAEKEQMEEKLQLPQFRSGEGVQFLIIGMAPEPLRYEEMSRDPRGDFTQEAYTG</sequence>
<dbReference type="AlphaFoldDB" id="A0A401NNF8"/>
<keyword evidence="1" id="KW-0175">Coiled coil</keyword>
<gene>
    <name evidence="2" type="ORF">scyTo_0007235</name>
</gene>
<keyword evidence="3" id="KW-1185">Reference proteome</keyword>
<accession>A0A401NNF8</accession>
<name>A0A401NNF8_SCYTO</name>
<proteinExistence type="predicted"/>
<evidence type="ECO:0000313" key="3">
    <source>
        <dbReference type="Proteomes" id="UP000288216"/>
    </source>
</evidence>
<reference evidence="2 3" key="1">
    <citation type="journal article" date="2018" name="Nat. Ecol. Evol.">
        <title>Shark genomes provide insights into elasmobranch evolution and the origin of vertebrates.</title>
        <authorList>
            <person name="Hara Y"/>
            <person name="Yamaguchi K"/>
            <person name="Onimaru K"/>
            <person name="Kadota M"/>
            <person name="Koyanagi M"/>
            <person name="Keeley SD"/>
            <person name="Tatsumi K"/>
            <person name="Tanaka K"/>
            <person name="Motone F"/>
            <person name="Kageyama Y"/>
            <person name="Nozu R"/>
            <person name="Adachi N"/>
            <person name="Nishimura O"/>
            <person name="Nakagawa R"/>
            <person name="Tanegashima C"/>
            <person name="Kiyatake I"/>
            <person name="Matsumoto R"/>
            <person name="Murakumo K"/>
            <person name="Nishida K"/>
            <person name="Terakita A"/>
            <person name="Kuratani S"/>
            <person name="Sato K"/>
            <person name="Hyodo S Kuraku.S."/>
        </authorList>
    </citation>
    <scope>NUCLEOTIDE SEQUENCE [LARGE SCALE GENOMIC DNA]</scope>
</reference>
<evidence type="ECO:0000256" key="1">
    <source>
        <dbReference type="SAM" id="Coils"/>
    </source>
</evidence>
<organism evidence="2 3">
    <name type="scientific">Scyliorhinus torazame</name>
    <name type="common">Cloudy catshark</name>
    <name type="synonym">Catulus torazame</name>
    <dbReference type="NCBI Taxonomy" id="75743"/>
    <lineage>
        <taxon>Eukaryota</taxon>
        <taxon>Metazoa</taxon>
        <taxon>Chordata</taxon>
        <taxon>Craniata</taxon>
        <taxon>Vertebrata</taxon>
        <taxon>Chondrichthyes</taxon>
        <taxon>Elasmobranchii</taxon>
        <taxon>Galeomorphii</taxon>
        <taxon>Galeoidea</taxon>
        <taxon>Carcharhiniformes</taxon>
        <taxon>Scyliorhinidae</taxon>
        <taxon>Scyliorhinus</taxon>
    </lineage>
</organism>
<feature type="coiled-coil region" evidence="1">
    <location>
        <begin position="32"/>
        <end position="66"/>
    </location>
</feature>
<dbReference type="OrthoDB" id="10595897at2759"/>
<dbReference type="Proteomes" id="UP000288216">
    <property type="component" value="Unassembled WGS sequence"/>
</dbReference>
<protein>
    <submittedName>
        <fullName evidence="2">Uncharacterized protein</fullName>
    </submittedName>
</protein>
<dbReference type="EMBL" id="BFAA01002578">
    <property type="protein sequence ID" value="GCB62438.1"/>
    <property type="molecule type" value="Genomic_DNA"/>
</dbReference>
<evidence type="ECO:0000313" key="2">
    <source>
        <dbReference type="EMBL" id="GCB62438.1"/>
    </source>
</evidence>